<dbReference type="eggNOG" id="ENOG502RZXR">
    <property type="taxonomic scope" value="Eukaryota"/>
</dbReference>
<keyword evidence="3" id="KW-0256">Endoplasmic reticulum</keyword>
<evidence type="ECO:0000256" key="4">
    <source>
        <dbReference type="ARBA" id="ARBA00022989"/>
    </source>
</evidence>
<dbReference type="PANTHER" id="PTHR31394">
    <property type="entry name" value="TRANSMEMBRANE PROTEIN 199"/>
    <property type="match status" value="1"/>
</dbReference>
<dbReference type="InterPro" id="IPR021013">
    <property type="entry name" value="ATPase_Vma12"/>
</dbReference>
<dbReference type="PANTHER" id="PTHR31394:SF1">
    <property type="entry name" value="TRANSMEMBRANE PROTEIN 199"/>
    <property type="match status" value="1"/>
</dbReference>
<dbReference type="InParanoid" id="G8JPT5"/>
<evidence type="ECO:0000256" key="3">
    <source>
        <dbReference type="ARBA" id="ARBA00022824"/>
    </source>
</evidence>
<comment type="subcellular location">
    <subcellularLocation>
        <location evidence="1">Endoplasmic reticulum membrane</location>
        <topology evidence="1">Multi-pass membrane protein</topology>
    </subcellularLocation>
</comment>
<dbReference type="GO" id="GO:0007035">
    <property type="term" value="P:vacuolar acidification"/>
    <property type="evidence" value="ECO:0007669"/>
    <property type="project" value="EnsemblFungi"/>
</dbReference>
<evidence type="ECO:0000256" key="6">
    <source>
        <dbReference type="SAM" id="Phobius"/>
    </source>
</evidence>
<evidence type="ECO:0000313" key="8">
    <source>
        <dbReference type="Proteomes" id="UP000006790"/>
    </source>
</evidence>
<keyword evidence="2 6" id="KW-0812">Transmembrane</keyword>
<accession>G8JPT5</accession>
<dbReference type="GO" id="GO:0005789">
    <property type="term" value="C:endoplasmic reticulum membrane"/>
    <property type="evidence" value="ECO:0007669"/>
    <property type="project" value="UniProtKB-SubCell"/>
</dbReference>
<evidence type="ECO:0000256" key="1">
    <source>
        <dbReference type="ARBA" id="ARBA00004477"/>
    </source>
</evidence>
<name>G8JPT5_ERECY</name>
<organism evidence="7 8">
    <name type="scientific">Eremothecium cymbalariae (strain CBS 270.75 / DBVPG 7215 / KCTC 17166 / NRRL Y-17582)</name>
    <name type="common">Yeast</name>
    <dbReference type="NCBI Taxonomy" id="931890"/>
    <lineage>
        <taxon>Eukaryota</taxon>
        <taxon>Fungi</taxon>
        <taxon>Dikarya</taxon>
        <taxon>Ascomycota</taxon>
        <taxon>Saccharomycotina</taxon>
        <taxon>Saccharomycetes</taxon>
        <taxon>Saccharomycetales</taxon>
        <taxon>Saccharomycetaceae</taxon>
        <taxon>Eremothecium</taxon>
    </lineage>
</organism>
<reference evidence="8" key="1">
    <citation type="journal article" date="2012" name="G3 (Bethesda)">
        <title>Pichia sorbitophila, an interspecies yeast hybrid reveals early steps of genome resolution following polyploidization.</title>
        <authorList>
            <person name="Leh Louis V."/>
            <person name="Despons L."/>
            <person name="Friedrich A."/>
            <person name="Martin T."/>
            <person name="Durrens P."/>
            <person name="Casaregola S."/>
            <person name="Neuveglise C."/>
            <person name="Fairhead C."/>
            <person name="Marck C."/>
            <person name="Cruz J.A."/>
            <person name="Straub M.L."/>
            <person name="Kugler V."/>
            <person name="Sacerdot C."/>
            <person name="Uzunov Z."/>
            <person name="Thierry A."/>
            <person name="Weiss S."/>
            <person name="Bleykasten C."/>
            <person name="De Montigny J."/>
            <person name="Jacques N."/>
            <person name="Jung P."/>
            <person name="Lemaire M."/>
            <person name="Mallet S."/>
            <person name="Morel G."/>
            <person name="Richard G.F."/>
            <person name="Sarkar A."/>
            <person name="Savel G."/>
            <person name="Schacherer J."/>
            <person name="Seret M.L."/>
            <person name="Talla E."/>
            <person name="Samson G."/>
            <person name="Jubin C."/>
            <person name="Poulain J."/>
            <person name="Vacherie B."/>
            <person name="Barbe V."/>
            <person name="Pelletier E."/>
            <person name="Sherman D.J."/>
            <person name="Westhof E."/>
            <person name="Weissenbach J."/>
            <person name="Baret P.V."/>
            <person name="Wincker P."/>
            <person name="Gaillardin C."/>
            <person name="Dujon B."/>
            <person name="Souciet J.L."/>
        </authorList>
    </citation>
    <scope>NUCLEOTIDE SEQUENCE [LARGE SCALE GENOMIC DNA]</scope>
    <source>
        <strain evidence="8">CBS 270.75 / DBVPG 7215 / KCTC 17166 / NRRL Y-17582</strain>
    </source>
</reference>
<evidence type="ECO:0000256" key="2">
    <source>
        <dbReference type="ARBA" id="ARBA00022692"/>
    </source>
</evidence>
<evidence type="ECO:0000256" key="5">
    <source>
        <dbReference type="ARBA" id="ARBA00023136"/>
    </source>
</evidence>
<feature type="transmembrane region" description="Helical" evidence="6">
    <location>
        <begin position="128"/>
        <end position="148"/>
    </location>
</feature>
<keyword evidence="5 6" id="KW-0472">Membrane</keyword>
<dbReference type="FunCoup" id="G8JPT5">
    <property type="interactions" value="64"/>
</dbReference>
<evidence type="ECO:0000313" key="7">
    <source>
        <dbReference type="EMBL" id="AET38193.1"/>
    </source>
</evidence>
<dbReference type="OrthoDB" id="19981at2759"/>
<dbReference type="OMA" id="WYWTGSS"/>
<dbReference type="EMBL" id="CP002498">
    <property type="protein sequence ID" value="AET38193.1"/>
    <property type="molecule type" value="Genomic_DNA"/>
</dbReference>
<dbReference type="GO" id="GO:0070072">
    <property type="term" value="P:vacuolar proton-transporting V-type ATPase complex assembly"/>
    <property type="evidence" value="ECO:0007669"/>
    <property type="project" value="EnsemblFungi"/>
</dbReference>
<dbReference type="GO" id="GO:1990871">
    <property type="term" value="C:Vma12-Vma22 assembly complex"/>
    <property type="evidence" value="ECO:0007669"/>
    <property type="project" value="EnsemblFungi"/>
</dbReference>
<dbReference type="AlphaFoldDB" id="G8JPT5"/>
<keyword evidence="8" id="KW-1185">Reference proteome</keyword>
<dbReference type="Pfam" id="PF11712">
    <property type="entry name" value="Vma12"/>
    <property type="match status" value="1"/>
</dbReference>
<dbReference type="KEGG" id="erc:Ecym_2467"/>
<protein>
    <recommendedName>
        <fullName evidence="9">Vacuolar ATPase assembly integral membrane protein VPH2</fullName>
    </recommendedName>
</protein>
<gene>
    <name evidence="7" type="ordered locus">Ecym_2467</name>
</gene>
<keyword evidence="4 6" id="KW-1133">Transmembrane helix</keyword>
<feature type="transmembrane region" description="Helical" evidence="6">
    <location>
        <begin position="160"/>
        <end position="182"/>
    </location>
</feature>
<dbReference type="RefSeq" id="XP_003645010.1">
    <property type="nucleotide sequence ID" value="XM_003644962.1"/>
</dbReference>
<proteinExistence type="predicted"/>
<dbReference type="HOGENOM" id="CLU_091774_0_0_1"/>
<dbReference type="GeneID" id="11470680"/>
<dbReference type="STRING" id="931890.G8JPT5"/>
<sequence>MFGLVLNERLRGQLEILSNKDGGGDLDASLALQQGWISFQSLERLNRQYFTARDDFSGGECMQGLRFRVEPRRKKGGRYTEEFRRQLEELRVLEQEREYWRLIGKDEEDYNKGRDSLLQINKQIKEQIAAVFNILLTVFGVTYGVWYVSGTSVVLDLHVRVLLCLFAGIVVLIADVAMYNMYGRKIEEAREVERTIKEEKRVITELII</sequence>
<dbReference type="Proteomes" id="UP000006790">
    <property type="component" value="Chromosome 2"/>
</dbReference>
<evidence type="ECO:0008006" key="9">
    <source>
        <dbReference type="Google" id="ProtNLM"/>
    </source>
</evidence>